<dbReference type="Pfam" id="PF01793">
    <property type="entry name" value="Glyco_transf_15"/>
    <property type="match status" value="1"/>
</dbReference>
<keyword evidence="8" id="KW-1185">Reference proteome</keyword>
<evidence type="ECO:0000256" key="6">
    <source>
        <dbReference type="PIRSR" id="PIRSR018153-1"/>
    </source>
</evidence>
<keyword evidence="3" id="KW-0328">Glycosyltransferase</keyword>
<proteinExistence type="inferred from homology"/>
<sequence>MRRVLFMFRRWSLRKLILIVAVLLMLITIAFTLTSNPYYRNAVYEQYNSAINPWPSNQQSEVSTDAGIAHDGPYEMHDDETLNSIFQRLETPLYDDVSDDNIKKQSAKNLKLYNDIMSVEIDEPKVDNLVRYDDENYERASATILSLVRNKDLMKILPVIDQLETKFNSKFGYPYTFLNDEEFTEEFKKGIRNYLPNDRVVNFGKIDDKDWNMPEDIDVDKYEKEMDKLENEKVGYVKLTSYHNMCRFYSRKFYHHPLLKDYKYTWRIEPDVNFYCNIDYDIFKFMELNDKVYGFVLNLYDSPQSVRSLWTYTMEFLRENPNYINKNGAFEWLKENLQQNKNFEITSGYSTCHFWTNFEINDLDFLRSEAYEKYMDFLESKQGFYYERWGDAPVRSLALALFADKSKIHWFRDIGYHHQPYTNCPKCPPDSKKCDGRCVPGKFTPWDNLNTQNCQATWIEHVMTEEDLALY</sequence>
<dbReference type="PANTHER" id="PTHR31121">
    <property type="entry name" value="ALPHA-1,2 MANNOSYLTRANSFERASE KTR1"/>
    <property type="match status" value="1"/>
</dbReference>
<feature type="active site" description="Nucleophile" evidence="6">
    <location>
        <position position="359"/>
    </location>
</feature>
<keyword evidence="4" id="KW-0808">Transferase</keyword>
<dbReference type="GO" id="GO:0006487">
    <property type="term" value="P:protein N-linked glycosylation"/>
    <property type="evidence" value="ECO:0007669"/>
    <property type="project" value="TreeGrafter"/>
</dbReference>
<evidence type="ECO:0000256" key="2">
    <source>
        <dbReference type="ARBA" id="ARBA00007677"/>
    </source>
</evidence>
<comment type="subcellular location">
    <subcellularLocation>
        <location evidence="1">Membrane</location>
        <topology evidence="1">Single-pass type II membrane protein</topology>
    </subcellularLocation>
</comment>
<dbReference type="InParanoid" id="H2AVR9"/>
<dbReference type="Proteomes" id="UP000005220">
    <property type="component" value="Chromosome 5"/>
</dbReference>
<keyword evidence="5" id="KW-0735">Signal-anchor</keyword>
<dbReference type="GO" id="GO:0016020">
    <property type="term" value="C:membrane"/>
    <property type="evidence" value="ECO:0007669"/>
    <property type="project" value="UniProtKB-SubCell"/>
</dbReference>
<dbReference type="PANTHER" id="PTHR31121:SF7">
    <property type="entry name" value="MANNOSYLTRANSFERASE KTR4-RELATED"/>
    <property type="match status" value="1"/>
</dbReference>
<dbReference type="FunFam" id="3.90.550.10:FF:000051">
    <property type="entry name" value="Alpha-1,2-mannosyltransferase (Ktr4)"/>
    <property type="match status" value="1"/>
</dbReference>
<dbReference type="KEGG" id="kaf:KAFR_0E03170"/>
<dbReference type="GO" id="GO:0006493">
    <property type="term" value="P:protein O-linked glycosylation"/>
    <property type="evidence" value="ECO:0007669"/>
    <property type="project" value="TreeGrafter"/>
</dbReference>
<dbReference type="GO" id="GO:0005794">
    <property type="term" value="C:Golgi apparatus"/>
    <property type="evidence" value="ECO:0007669"/>
    <property type="project" value="TreeGrafter"/>
</dbReference>
<keyword evidence="5" id="KW-0812">Transmembrane</keyword>
<accession>H2AVR9</accession>
<dbReference type="GO" id="GO:0000032">
    <property type="term" value="P:cell wall mannoprotein biosynthetic process"/>
    <property type="evidence" value="ECO:0007669"/>
    <property type="project" value="TreeGrafter"/>
</dbReference>
<dbReference type="SUPFAM" id="SSF53448">
    <property type="entry name" value="Nucleotide-diphospho-sugar transferases"/>
    <property type="match status" value="1"/>
</dbReference>
<comment type="similarity">
    <text evidence="2">Belongs to the glycosyltransferase 15 family.</text>
</comment>
<dbReference type="AlphaFoldDB" id="H2AVR9"/>
<evidence type="ECO:0000313" key="8">
    <source>
        <dbReference type="Proteomes" id="UP000005220"/>
    </source>
</evidence>
<evidence type="ECO:0000256" key="4">
    <source>
        <dbReference type="ARBA" id="ARBA00022679"/>
    </source>
</evidence>
<dbReference type="eggNOG" id="KOG4472">
    <property type="taxonomic scope" value="Eukaryota"/>
</dbReference>
<dbReference type="GeneID" id="13883206"/>
<dbReference type="InterPro" id="IPR002685">
    <property type="entry name" value="Glyco_trans_15"/>
</dbReference>
<dbReference type="InterPro" id="IPR029044">
    <property type="entry name" value="Nucleotide-diphossugar_trans"/>
</dbReference>
<name>H2AVR9_KAZAF</name>
<dbReference type="RefSeq" id="XP_003957604.1">
    <property type="nucleotide sequence ID" value="XM_003957555.1"/>
</dbReference>
<evidence type="ECO:0000256" key="1">
    <source>
        <dbReference type="ARBA" id="ARBA00004606"/>
    </source>
</evidence>
<evidence type="ECO:0000256" key="5">
    <source>
        <dbReference type="ARBA" id="ARBA00022968"/>
    </source>
</evidence>
<protein>
    <recommendedName>
        <fullName evidence="9">Glycosyltransferase family 15 protein</fullName>
    </recommendedName>
</protein>
<dbReference type="FunCoup" id="H2AVR9">
    <property type="interactions" value="62"/>
</dbReference>
<gene>
    <name evidence="7" type="primary">KAFR0E03170</name>
    <name evidence="7" type="ORF">KAFR_0E03170</name>
</gene>
<dbReference type="OrthoDB" id="439943at2759"/>
<organism evidence="7 8">
    <name type="scientific">Kazachstania africana (strain ATCC 22294 / BCRC 22015 / CBS 2517 / CECT 1963 / NBRC 1671 / NRRL Y-8276)</name>
    <name type="common">Yeast</name>
    <name type="synonym">Kluyveromyces africanus</name>
    <dbReference type="NCBI Taxonomy" id="1071382"/>
    <lineage>
        <taxon>Eukaryota</taxon>
        <taxon>Fungi</taxon>
        <taxon>Dikarya</taxon>
        <taxon>Ascomycota</taxon>
        <taxon>Saccharomycotina</taxon>
        <taxon>Saccharomycetes</taxon>
        <taxon>Saccharomycetales</taxon>
        <taxon>Saccharomycetaceae</taxon>
        <taxon>Kazachstania</taxon>
    </lineage>
</organism>
<dbReference type="Gene3D" id="3.90.550.10">
    <property type="entry name" value="Spore Coat Polysaccharide Biosynthesis Protein SpsA, Chain A"/>
    <property type="match status" value="1"/>
</dbReference>
<dbReference type="EMBL" id="HE650825">
    <property type="protein sequence ID" value="CCF58469.1"/>
    <property type="molecule type" value="Genomic_DNA"/>
</dbReference>
<dbReference type="PIRSF" id="PIRSF018153">
    <property type="entry name" value="Glyco_trans_15"/>
    <property type="match status" value="1"/>
</dbReference>
<dbReference type="HOGENOM" id="CLU_024327_1_1_1"/>
<evidence type="ECO:0000256" key="3">
    <source>
        <dbReference type="ARBA" id="ARBA00022676"/>
    </source>
</evidence>
<evidence type="ECO:0008006" key="9">
    <source>
        <dbReference type="Google" id="ProtNLM"/>
    </source>
</evidence>
<reference evidence="7 8" key="1">
    <citation type="journal article" date="2011" name="Proc. Natl. Acad. Sci. U.S.A.">
        <title>Evolutionary erosion of yeast sex chromosomes by mating-type switching accidents.</title>
        <authorList>
            <person name="Gordon J.L."/>
            <person name="Armisen D."/>
            <person name="Proux-Wera E."/>
            <person name="Oheigeartaigh S.S."/>
            <person name="Byrne K.P."/>
            <person name="Wolfe K.H."/>
        </authorList>
    </citation>
    <scope>NUCLEOTIDE SEQUENCE [LARGE SCALE GENOMIC DNA]</scope>
    <source>
        <strain evidence="8">ATCC 22294 / BCRC 22015 / CBS 2517 / CECT 1963 / NBRC 1671 / NRRL Y-8276</strain>
    </source>
</reference>
<evidence type="ECO:0000313" key="7">
    <source>
        <dbReference type="EMBL" id="CCF58469.1"/>
    </source>
</evidence>
<dbReference type="GO" id="GO:0000026">
    <property type="term" value="F:alpha-1,2-mannosyltransferase activity"/>
    <property type="evidence" value="ECO:0007669"/>
    <property type="project" value="TreeGrafter"/>
</dbReference>